<gene>
    <name evidence="12" type="ORF">BA92_05395</name>
    <name evidence="11" type="ORF">IE90_11435</name>
</gene>
<dbReference type="GO" id="GO:0005524">
    <property type="term" value="F:ATP binding"/>
    <property type="evidence" value="ECO:0007669"/>
    <property type="project" value="UniProtKB-KW"/>
</dbReference>
<evidence type="ECO:0000256" key="5">
    <source>
        <dbReference type="ARBA" id="ARBA00022694"/>
    </source>
</evidence>
<dbReference type="SUPFAM" id="SSF52540">
    <property type="entry name" value="P-loop containing nucleoside triphosphate hydrolases"/>
    <property type="match status" value="1"/>
</dbReference>
<keyword evidence="8" id="KW-0067">ATP-binding</keyword>
<dbReference type="NCBIfam" id="TIGR00150">
    <property type="entry name" value="T6A_YjeE"/>
    <property type="match status" value="1"/>
</dbReference>
<keyword evidence="5" id="KW-0819">tRNA processing</keyword>
<comment type="subcellular location">
    <subcellularLocation>
        <location evidence="1">Cytoplasm</location>
    </subcellularLocation>
</comment>
<dbReference type="EMBL" id="JPIT01000031">
    <property type="protein sequence ID" value="KIO43719.1"/>
    <property type="molecule type" value="Genomic_DNA"/>
</dbReference>
<dbReference type="GO" id="GO:0002949">
    <property type="term" value="P:tRNA threonylcarbamoyladenosine modification"/>
    <property type="evidence" value="ECO:0007669"/>
    <property type="project" value="InterPro"/>
</dbReference>
<evidence type="ECO:0000256" key="2">
    <source>
        <dbReference type="ARBA" id="ARBA00007599"/>
    </source>
</evidence>
<evidence type="ECO:0000313" key="13">
    <source>
        <dbReference type="Proteomes" id="UP000031937"/>
    </source>
</evidence>
<dbReference type="Proteomes" id="UP000031937">
    <property type="component" value="Unassembled WGS sequence"/>
</dbReference>
<evidence type="ECO:0000313" key="14">
    <source>
        <dbReference type="Proteomes" id="UP000031980"/>
    </source>
</evidence>
<proteinExistence type="inferred from homology"/>
<dbReference type="RefSeq" id="WP_041504092.1">
    <property type="nucleotide sequence ID" value="NZ_JPIT01000031.1"/>
</dbReference>
<dbReference type="Gene3D" id="3.40.50.300">
    <property type="entry name" value="P-loop containing nucleotide triphosphate hydrolases"/>
    <property type="match status" value="1"/>
</dbReference>
<evidence type="ECO:0000256" key="6">
    <source>
        <dbReference type="ARBA" id="ARBA00022723"/>
    </source>
</evidence>
<evidence type="ECO:0000256" key="10">
    <source>
        <dbReference type="ARBA" id="ARBA00032441"/>
    </source>
</evidence>
<dbReference type="OrthoDB" id="9815896at2"/>
<comment type="caution">
    <text evidence="12">The sequence shown here is derived from an EMBL/GenBank/DDBJ whole genome shotgun (WGS) entry which is preliminary data.</text>
</comment>
<evidence type="ECO:0000256" key="3">
    <source>
        <dbReference type="ARBA" id="ARBA00019010"/>
    </source>
</evidence>
<evidence type="ECO:0000256" key="8">
    <source>
        <dbReference type="ARBA" id="ARBA00022840"/>
    </source>
</evidence>
<keyword evidence="7" id="KW-0547">Nucleotide-binding</keyword>
<dbReference type="PANTHER" id="PTHR33540">
    <property type="entry name" value="TRNA THREONYLCARBAMOYLADENOSINE BIOSYNTHESIS PROTEIN TSAE"/>
    <property type="match status" value="1"/>
</dbReference>
<reference evidence="11 13" key="2">
    <citation type="submission" date="2014-07" db="EMBL/GenBank/DDBJ databases">
        <title>Porphyromonadaceae bacterium OUH 334697 = ATCC BAA-2682 = DSM 28341 draft genome.</title>
        <authorList>
            <person name="Sydenham T.V."/>
            <person name="Hasman H."/>
            <person name="Justesen U.S."/>
        </authorList>
    </citation>
    <scope>NUCLEOTIDE SEQUENCE [LARGE SCALE GENOMIC DNA]</scope>
    <source>
        <strain evidence="11 13">OUH 334697</strain>
    </source>
</reference>
<keyword evidence="6" id="KW-0479">Metal-binding</keyword>
<evidence type="ECO:0000256" key="4">
    <source>
        <dbReference type="ARBA" id="ARBA00022490"/>
    </source>
</evidence>
<evidence type="ECO:0000313" key="11">
    <source>
        <dbReference type="EMBL" id="KIO43719.1"/>
    </source>
</evidence>
<organism evidence="12 14">
    <name type="scientific">Sanguibacteroides justesenii</name>
    <dbReference type="NCBI Taxonomy" id="1547597"/>
    <lineage>
        <taxon>Bacteria</taxon>
        <taxon>Pseudomonadati</taxon>
        <taxon>Bacteroidota</taxon>
        <taxon>Bacteroidia</taxon>
        <taxon>Bacteroidales</taxon>
        <taxon>Porphyromonadaceae</taxon>
        <taxon>Sanguibacteroides</taxon>
    </lineage>
</organism>
<evidence type="ECO:0000313" key="12">
    <source>
        <dbReference type="EMBL" id="KIO45883.1"/>
    </source>
</evidence>
<dbReference type="InterPro" id="IPR003442">
    <property type="entry name" value="T6A_TsaE"/>
</dbReference>
<keyword evidence="14" id="KW-1185">Reference proteome</keyword>
<dbReference type="Pfam" id="PF02367">
    <property type="entry name" value="TsaE"/>
    <property type="match status" value="1"/>
</dbReference>
<evidence type="ECO:0000256" key="1">
    <source>
        <dbReference type="ARBA" id="ARBA00004496"/>
    </source>
</evidence>
<keyword evidence="4" id="KW-0963">Cytoplasm</keyword>
<dbReference type="GO" id="GO:0005737">
    <property type="term" value="C:cytoplasm"/>
    <property type="evidence" value="ECO:0007669"/>
    <property type="project" value="UniProtKB-SubCell"/>
</dbReference>
<accession>A0A0C3MH91</accession>
<comment type="similarity">
    <text evidence="2">Belongs to the TsaE family.</text>
</comment>
<name>A0A0C3MH91_9PORP</name>
<dbReference type="GO" id="GO:0016787">
    <property type="term" value="F:hydrolase activity"/>
    <property type="evidence" value="ECO:0007669"/>
    <property type="project" value="UniProtKB-KW"/>
</dbReference>
<dbReference type="EMBL" id="JPIU01000037">
    <property type="protein sequence ID" value="KIO45883.1"/>
    <property type="molecule type" value="Genomic_DNA"/>
</dbReference>
<sequence length="139" mass="15901">MRWIINGLEDLNRVAAEFLERAGDRTLFALYGPMGVGKTTFVKAVAACLGVEDDVTSPTFAIVNEYITADEKRVYHFDFYRVKNTTEAMDFGYEEYFYSGNLCFIEWPEMIEPLLPEDAVICRFSELPDGRRELAVEGM</sequence>
<evidence type="ECO:0000256" key="7">
    <source>
        <dbReference type="ARBA" id="ARBA00022741"/>
    </source>
</evidence>
<protein>
    <recommendedName>
        <fullName evidence="3">tRNA threonylcarbamoyladenosine biosynthesis protein TsaE</fullName>
    </recommendedName>
    <alternativeName>
        <fullName evidence="10">t(6)A37 threonylcarbamoyladenosine biosynthesis protein TsaE</fullName>
    </alternativeName>
</protein>
<dbReference type="Proteomes" id="UP000031980">
    <property type="component" value="Unassembled WGS sequence"/>
</dbReference>
<dbReference type="InterPro" id="IPR027417">
    <property type="entry name" value="P-loop_NTPase"/>
</dbReference>
<dbReference type="PANTHER" id="PTHR33540:SF2">
    <property type="entry name" value="TRNA THREONYLCARBAMOYLADENOSINE BIOSYNTHESIS PROTEIN TSAE"/>
    <property type="match status" value="1"/>
</dbReference>
<keyword evidence="9" id="KW-0460">Magnesium</keyword>
<dbReference type="AlphaFoldDB" id="A0A0C3MH91"/>
<dbReference type="GO" id="GO:0046872">
    <property type="term" value="F:metal ion binding"/>
    <property type="evidence" value="ECO:0007669"/>
    <property type="project" value="UniProtKB-KW"/>
</dbReference>
<evidence type="ECO:0000256" key="9">
    <source>
        <dbReference type="ARBA" id="ARBA00022842"/>
    </source>
</evidence>
<keyword evidence="12" id="KW-0378">Hydrolase</keyword>
<reference evidence="12 14" key="1">
    <citation type="submission" date="2014-07" db="EMBL/GenBank/DDBJ databases">
        <title>Porphyromonadaceae bacterium OUH 308042 = ATCC BAA-2681 = DSM 28342 draft genome.</title>
        <authorList>
            <person name="Sydenham T.V."/>
            <person name="Hasman H."/>
            <person name="Justensen U.S."/>
        </authorList>
    </citation>
    <scope>NUCLEOTIDE SEQUENCE [LARGE SCALE GENOMIC DNA]</scope>
    <source>
        <strain evidence="12 14">OUH 308042</strain>
    </source>
</reference>